<dbReference type="RefSeq" id="WP_139988821.1">
    <property type="nucleotide sequence ID" value="NZ_QFDK01000019.1"/>
</dbReference>
<proteinExistence type="predicted"/>
<name>A0AAJ5FG11_LEVBR</name>
<dbReference type="EMBL" id="QFDK01000019">
    <property type="protein sequence ID" value="TOZ01386.1"/>
    <property type="molecule type" value="Genomic_DNA"/>
</dbReference>
<evidence type="ECO:0000313" key="1">
    <source>
        <dbReference type="EMBL" id="TOZ01386.1"/>
    </source>
</evidence>
<accession>A0AAJ5FG11</accession>
<gene>
    <name evidence="1" type="ORF">DIS17_12090</name>
</gene>
<comment type="caution">
    <text evidence="1">The sequence shown here is derived from an EMBL/GenBank/DDBJ whole genome shotgun (WGS) entry which is preliminary data.</text>
</comment>
<dbReference type="Proteomes" id="UP000785759">
    <property type="component" value="Unassembled WGS sequence"/>
</dbReference>
<organism evidence="1 2">
    <name type="scientific">Levilactobacillus brevis</name>
    <name type="common">Lactobacillus brevis</name>
    <dbReference type="NCBI Taxonomy" id="1580"/>
    <lineage>
        <taxon>Bacteria</taxon>
        <taxon>Bacillati</taxon>
        <taxon>Bacillota</taxon>
        <taxon>Bacilli</taxon>
        <taxon>Lactobacillales</taxon>
        <taxon>Lactobacillaceae</taxon>
        <taxon>Levilactobacillus</taxon>
    </lineage>
</organism>
<evidence type="ECO:0000313" key="2">
    <source>
        <dbReference type="Proteomes" id="UP000785759"/>
    </source>
</evidence>
<sequence length="380" mass="43292">MKFKNMELIKKWDKLENRATVYNLYDSEDIHGHSLSEKMDCCDLVKITGEPKRCSIAKYGTHKGMQVYLDTGKGHHQFTILELTMKVLESDFINFTKQFTAFYYNSYENEQNQTSDLTFKLAEVCSANYGLVNQYGSIKDRQLKALIKEDKDTQKVLLTLYTSALSIKWYTDPTDEHLPCTRLSAPDISRQTGISERKVGNILKILRLLHAIAEVPVSHFSKPYFERYIDANKVWQHKPVYVIFPLAEVNWSLISACGITTKTVITQSAVFYWFGDDVAQEVFPDKVNHSISLPLMIAFGDIIRASKYALSVRTIKDTALAIVQESTDEVIPKETVNTAWKSFQTFLPWAGVKVVTSAQAKKAEYAAFSDYLQEKVVIPA</sequence>
<reference evidence="1" key="1">
    <citation type="submission" date="2018-05" db="EMBL/GenBank/DDBJ databases">
        <title>Genome Comparison of Lactic Acid Bacteria Isolated from non-Wheat Sourdough.</title>
        <authorList>
            <person name="Rice T."/>
            <person name="Axel C."/>
            <person name="Lynch K.M."/>
            <person name="Benz C."/>
            <person name="Arendt E.K."/>
            <person name="Coffey A."/>
        </authorList>
    </citation>
    <scope>NUCLEOTIDE SEQUENCE</scope>
    <source>
        <strain evidence="1">TR055</strain>
    </source>
</reference>
<protein>
    <submittedName>
        <fullName evidence="1">Uncharacterized protein</fullName>
    </submittedName>
</protein>
<dbReference type="AlphaFoldDB" id="A0AAJ5FG11"/>